<organism evidence="3 4">
    <name type="scientific">Coffea arabica</name>
    <name type="common">Arabian coffee</name>
    <dbReference type="NCBI Taxonomy" id="13443"/>
    <lineage>
        <taxon>Eukaryota</taxon>
        <taxon>Viridiplantae</taxon>
        <taxon>Streptophyta</taxon>
        <taxon>Embryophyta</taxon>
        <taxon>Tracheophyta</taxon>
        <taxon>Spermatophyta</taxon>
        <taxon>Magnoliopsida</taxon>
        <taxon>eudicotyledons</taxon>
        <taxon>Gunneridae</taxon>
        <taxon>Pentapetalae</taxon>
        <taxon>asterids</taxon>
        <taxon>lamiids</taxon>
        <taxon>Gentianales</taxon>
        <taxon>Rubiaceae</taxon>
        <taxon>Ixoroideae</taxon>
        <taxon>Gardenieae complex</taxon>
        <taxon>Bertiereae - Coffeeae clade</taxon>
        <taxon>Coffeeae</taxon>
        <taxon>Coffea</taxon>
    </lineage>
</organism>
<dbReference type="InterPro" id="IPR044730">
    <property type="entry name" value="RNase_H-like_dom_plant"/>
</dbReference>
<dbReference type="InterPro" id="IPR012337">
    <property type="entry name" value="RNaseH-like_sf"/>
</dbReference>
<gene>
    <name evidence="4" type="primary">LOC140009907</name>
</gene>
<feature type="domain" description="RNase H type-1" evidence="2">
    <location>
        <begin position="142"/>
        <end position="246"/>
    </location>
</feature>
<feature type="signal peptide" evidence="1">
    <location>
        <begin position="1"/>
        <end position="17"/>
    </location>
</feature>
<evidence type="ECO:0000256" key="1">
    <source>
        <dbReference type="SAM" id="SignalP"/>
    </source>
</evidence>
<dbReference type="SUPFAM" id="SSF53098">
    <property type="entry name" value="Ribonuclease H-like"/>
    <property type="match status" value="1"/>
</dbReference>
<dbReference type="PANTHER" id="PTHR47723:SF19">
    <property type="entry name" value="POLYNUCLEOTIDYL TRANSFERASE, RIBONUCLEASE H-LIKE SUPERFAMILY PROTEIN"/>
    <property type="match status" value="1"/>
</dbReference>
<dbReference type="CDD" id="cd06222">
    <property type="entry name" value="RNase_H_like"/>
    <property type="match status" value="1"/>
</dbReference>
<evidence type="ECO:0000259" key="2">
    <source>
        <dbReference type="Pfam" id="PF13456"/>
    </source>
</evidence>
<dbReference type="InterPro" id="IPR036397">
    <property type="entry name" value="RNaseH_sf"/>
</dbReference>
<dbReference type="PANTHER" id="PTHR47723">
    <property type="entry name" value="OS05G0353850 PROTEIN"/>
    <property type="match status" value="1"/>
</dbReference>
<dbReference type="RefSeq" id="XP_071912348.1">
    <property type="nucleotide sequence ID" value="XM_072056247.1"/>
</dbReference>
<reference evidence="4" key="1">
    <citation type="submission" date="2025-08" db="UniProtKB">
        <authorList>
            <consortium name="RefSeq"/>
        </authorList>
    </citation>
    <scope>IDENTIFICATION</scope>
    <source>
        <tissue evidence="4">Leaves</tissue>
    </source>
</reference>
<dbReference type="GeneID" id="140009907"/>
<keyword evidence="3" id="KW-1185">Reference proteome</keyword>
<sequence>MGFQLVSKCFCCALATGATLEHVFSAGQLALEVWAYFQNICGIGSSYDSLRAHLFDWWMSPTPRGKQRFVFDIVPVFICWNIWKARCRAVFEEAGVRVKEICEAVFQDVKSAFEVQFSLAAQGVKQIWCSIRMVVLRETRERGGGGLLRDSDGQLLVAFSAYLGKATSLRAEVLAMLKGVQLCLGKGFLPRIVQSDSMLLIDILQRRCLCPWSVRREVEQVWHLVEGVQFEHRYKEANKVADLLSNVGVSHPQELVRVYFTEHTLPSVARGECRLNRLGVPSVRRVRVGRA</sequence>
<protein>
    <recommendedName>
        <fullName evidence="2">RNase H type-1 domain-containing protein</fullName>
    </recommendedName>
</protein>
<evidence type="ECO:0000313" key="3">
    <source>
        <dbReference type="Proteomes" id="UP001652660"/>
    </source>
</evidence>
<dbReference type="InterPro" id="IPR002156">
    <property type="entry name" value="RNaseH_domain"/>
</dbReference>
<proteinExistence type="predicted"/>
<feature type="chain" id="PRO_5046573668" description="RNase H type-1 domain-containing protein" evidence="1">
    <location>
        <begin position="18"/>
        <end position="291"/>
    </location>
</feature>
<accession>A0ABM4UYJ0</accession>
<name>A0ABM4UYJ0_COFAR</name>
<dbReference type="Proteomes" id="UP001652660">
    <property type="component" value="Chromosome 6e"/>
</dbReference>
<dbReference type="InterPro" id="IPR053151">
    <property type="entry name" value="RNase_H-like"/>
</dbReference>
<evidence type="ECO:0000313" key="4">
    <source>
        <dbReference type="RefSeq" id="XP_071912348.1"/>
    </source>
</evidence>
<dbReference type="Pfam" id="PF13456">
    <property type="entry name" value="RVT_3"/>
    <property type="match status" value="1"/>
</dbReference>
<dbReference type="Gene3D" id="3.30.420.10">
    <property type="entry name" value="Ribonuclease H-like superfamily/Ribonuclease H"/>
    <property type="match status" value="1"/>
</dbReference>
<keyword evidence="1" id="KW-0732">Signal</keyword>